<dbReference type="GO" id="GO:1902201">
    <property type="term" value="P:negative regulation of bacterial-type flagellum-dependent cell motility"/>
    <property type="evidence" value="ECO:0007669"/>
    <property type="project" value="TreeGrafter"/>
</dbReference>
<dbReference type="STRING" id="574651.SAMN04487968_10761"/>
<name>A0A1I1JLF2_9ACTN</name>
<dbReference type="InterPro" id="IPR043128">
    <property type="entry name" value="Rev_trsase/Diguanyl_cyclase"/>
</dbReference>
<feature type="transmembrane region" description="Helical" evidence="1">
    <location>
        <begin position="115"/>
        <end position="132"/>
    </location>
</feature>
<feature type="transmembrane region" description="Helical" evidence="1">
    <location>
        <begin position="87"/>
        <end position="108"/>
    </location>
</feature>
<organism evidence="3 4">
    <name type="scientific">Nocardioides terrae</name>
    <dbReference type="NCBI Taxonomy" id="574651"/>
    <lineage>
        <taxon>Bacteria</taxon>
        <taxon>Bacillati</taxon>
        <taxon>Actinomycetota</taxon>
        <taxon>Actinomycetes</taxon>
        <taxon>Propionibacteriales</taxon>
        <taxon>Nocardioidaceae</taxon>
        <taxon>Nocardioides</taxon>
    </lineage>
</organism>
<evidence type="ECO:0000259" key="2">
    <source>
        <dbReference type="PROSITE" id="PS50887"/>
    </source>
</evidence>
<dbReference type="InterPro" id="IPR029787">
    <property type="entry name" value="Nucleotide_cyclase"/>
</dbReference>
<feature type="domain" description="GGDEF" evidence="2">
    <location>
        <begin position="200"/>
        <end position="320"/>
    </location>
</feature>
<keyword evidence="4" id="KW-1185">Reference proteome</keyword>
<dbReference type="PANTHER" id="PTHR45138">
    <property type="entry name" value="REGULATORY COMPONENTS OF SENSORY TRANSDUCTION SYSTEM"/>
    <property type="match status" value="1"/>
</dbReference>
<keyword evidence="1" id="KW-0472">Membrane</keyword>
<dbReference type="EMBL" id="FOLB01000007">
    <property type="protein sequence ID" value="SFC49374.1"/>
    <property type="molecule type" value="Genomic_DNA"/>
</dbReference>
<dbReference type="RefSeq" id="WP_091123509.1">
    <property type="nucleotide sequence ID" value="NZ_FOLB01000007.1"/>
</dbReference>
<dbReference type="OrthoDB" id="23692at2"/>
<dbReference type="NCBIfam" id="TIGR00254">
    <property type="entry name" value="GGDEF"/>
    <property type="match status" value="1"/>
</dbReference>
<evidence type="ECO:0000313" key="4">
    <source>
        <dbReference type="Proteomes" id="UP000198832"/>
    </source>
</evidence>
<keyword evidence="1" id="KW-0812">Transmembrane</keyword>
<dbReference type="PANTHER" id="PTHR45138:SF9">
    <property type="entry name" value="DIGUANYLATE CYCLASE DGCM-RELATED"/>
    <property type="match status" value="1"/>
</dbReference>
<dbReference type="AlphaFoldDB" id="A0A1I1JLF2"/>
<dbReference type="CDD" id="cd01949">
    <property type="entry name" value="GGDEF"/>
    <property type="match status" value="1"/>
</dbReference>
<feature type="transmembrane region" description="Helical" evidence="1">
    <location>
        <begin position="46"/>
        <end position="67"/>
    </location>
</feature>
<feature type="transmembrane region" description="Helical" evidence="1">
    <location>
        <begin position="14"/>
        <end position="34"/>
    </location>
</feature>
<gene>
    <name evidence="3" type="ORF">SAMN04487968_10761</name>
</gene>
<dbReference type="Gene3D" id="3.30.70.270">
    <property type="match status" value="1"/>
</dbReference>
<dbReference type="InterPro" id="IPR050469">
    <property type="entry name" value="Diguanylate_Cyclase"/>
</dbReference>
<dbReference type="GO" id="GO:0043709">
    <property type="term" value="P:cell adhesion involved in single-species biofilm formation"/>
    <property type="evidence" value="ECO:0007669"/>
    <property type="project" value="TreeGrafter"/>
</dbReference>
<evidence type="ECO:0000313" key="3">
    <source>
        <dbReference type="EMBL" id="SFC49374.1"/>
    </source>
</evidence>
<dbReference type="GO" id="GO:0052621">
    <property type="term" value="F:diguanylate cyclase activity"/>
    <property type="evidence" value="ECO:0007669"/>
    <property type="project" value="TreeGrafter"/>
</dbReference>
<evidence type="ECO:0000256" key="1">
    <source>
        <dbReference type="SAM" id="Phobius"/>
    </source>
</evidence>
<accession>A0A1I1JLF2</accession>
<dbReference type="GO" id="GO:0005886">
    <property type="term" value="C:plasma membrane"/>
    <property type="evidence" value="ECO:0007669"/>
    <property type="project" value="TreeGrafter"/>
</dbReference>
<keyword evidence="1" id="KW-1133">Transmembrane helix</keyword>
<protein>
    <submittedName>
        <fullName evidence="3">Diguanylate cyclase (GGDEF) domain-containing protein</fullName>
    </submittedName>
</protein>
<dbReference type="PROSITE" id="PS50887">
    <property type="entry name" value="GGDEF"/>
    <property type="match status" value="1"/>
</dbReference>
<dbReference type="Pfam" id="PF00990">
    <property type="entry name" value="GGDEF"/>
    <property type="match status" value="1"/>
</dbReference>
<proteinExistence type="predicted"/>
<reference evidence="3 4" key="1">
    <citation type="submission" date="2016-10" db="EMBL/GenBank/DDBJ databases">
        <authorList>
            <person name="de Groot N.N."/>
        </authorList>
    </citation>
    <scope>NUCLEOTIDE SEQUENCE [LARGE SCALE GENOMIC DNA]</scope>
    <source>
        <strain evidence="3 4">CGMCC 1.7056</strain>
    </source>
</reference>
<sequence length="320" mass="34015">MWRLDKAGAADDRAWHLAAAGGVSFIALVCFAASTTTQEASDAPELASLAAYLGLTWVLWTLVHRAASRRVLLVWPVMVTLGVTGESYVAPHAATLCTGVIVLGFLFVGLTQRPWTSLIVWPFAVVALWSTFDLPLSQALVRVSLASLVWISVAELPAWLTTSLRAARSEVARLAATDALTGLPNRRAWDEWLVDTDDGGALSLLVVDLDHFKRYNDAHGHLGGDLLLVEFATALRTLVDGHGLVARWGGEEFVVILPGSDDGSAHALAQQVMAAVPGAETCSIGAATRRTGEDVTSVLARADAALYRAKADGRSRVVAA</sequence>
<dbReference type="SUPFAM" id="SSF55073">
    <property type="entry name" value="Nucleotide cyclase"/>
    <property type="match status" value="1"/>
</dbReference>
<dbReference type="SMART" id="SM00267">
    <property type="entry name" value="GGDEF"/>
    <property type="match status" value="1"/>
</dbReference>
<dbReference type="InterPro" id="IPR000160">
    <property type="entry name" value="GGDEF_dom"/>
</dbReference>
<dbReference type="Proteomes" id="UP000198832">
    <property type="component" value="Unassembled WGS sequence"/>
</dbReference>